<gene>
    <name evidence="1" type="ORF">BYL167_LOCUS39029</name>
    <name evidence="2" type="ORF">GIL414_LOCUS42968</name>
</gene>
<name>A0A8S2YN20_9BILA</name>
<comment type="caution">
    <text evidence="1">The sequence shown here is derived from an EMBL/GenBank/DDBJ whole genome shotgun (WGS) entry which is preliminary data.</text>
</comment>
<evidence type="ECO:0000313" key="2">
    <source>
        <dbReference type="EMBL" id="CAF4698651.1"/>
    </source>
</evidence>
<dbReference type="Proteomes" id="UP000681967">
    <property type="component" value="Unassembled WGS sequence"/>
</dbReference>
<protein>
    <submittedName>
        <fullName evidence="1">Uncharacterized protein</fullName>
    </submittedName>
</protein>
<dbReference type="Proteomes" id="UP000681720">
    <property type="component" value="Unassembled WGS sequence"/>
</dbReference>
<evidence type="ECO:0000313" key="1">
    <source>
        <dbReference type="EMBL" id="CAF4573955.1"/>
    </source>
</evidence>
<sequence length="80" mass="9421">YCYTCRIPLHNRGFFPRYGALFCSNECASQRNNRLINTKLNQQNKFHQSPDIIPTSYSYTNQHVKIIPARSKINNRQQTT</sequence>
<feature type="non-terminal residue" evidence="1">
    <location>
        <position position="80"/>
    </location>
</feature>
<dbReference type="AlphaFoldDB" id="A0A8S2YN20"/>
<accession>A0A8S2YN20</accession>
<organism evidence="1 3">
    <name type="scientific">Rotaria magnacalcarata</name>
    <dbReference type="NCBI Taxonomy" id="392030"/>
    <lineage>
        <taxon>Eukaryota</taxon>
        <taxon>Metazoa</taxon>
        <taxon>Spiralia</taxon>
        <taxon>Gnathifera</taxon>
        <taxon>Rotifera</taxon>
        <taxon>Eurotatoria</taxon>
        <taxon>Bdelloidea</taxon>
        <taxon>Philodinida</taxon>
        <taxon>Philodinidae</taxon>
        <taxon>Rotaria</taxon>
    </lineage>
</organism>
<dbReference type="EMBL" id="CAJOBH010092906">
    <property type="protein sequence ID" value="CAF4573955.1"/>
    <property type="molecule type" value="Genomic_DNA"/>
</dbReference>
<proteinExistence type="predicted"/>
<evidence type="ECO:0000313" key="3">
    <source>
        <dbReference type="Proteomes" id="UP000681967"/>
    </source>
</evidence>
<feature type="non-terminal residue" evidence="1">
    <location>
        <position position="1"/>
    </location>
</feature>
<dbReference type="EMBL" id="CAJOBJ010125798">
    <property type="protein sequence ID" value="CAF4698651.1"/>
    <property type="molecule type" value="Genomic_DNA"/>
</dbReference>
<reference evidence="1" key="1">
    <citation type="submission" date="2021-02" db="EMBL/GenBank/DDBJ databases">
        <authorList>
            <person name="Nowell W R."/>
        </authorList>
    </citation>
    <scope>NUCLEOTIDE SEQUENCE</scope>
</reference>